<dbReference type="PANTHER" id="PTHR48105">
    <property type="entry name" value="THIOREDOXIN REDUCTASE 1-RELATED-RELATED"/>
    <property type="match status" value="1"/>
</dbReference>
<accession>A0A6I6EQG8</accession>
<reference evidence="4 5" key="1">
    <citation type="submission" date="2019-12" db="EMBL/GenBank/DDBJ databases">
        <title>Genome sequenceing of Clostridium bovifaecis.</title>
        <authorList>
            <person name="Yao Y."/>
        </authorList>
    </citation>
    <scope>NUCLEOTIDE SEQUENCE [LARGE SCALE GENOMIC DNA]</scope>
    <source>
        <strain evidence="4 5">BXX</strain>
    </source>
</reference>
<dbReference type="PRINTS" id="PR00368">
    <property type="entry name" value="FADPNR"/>
</dbReference>
<dbReference type="SUPFAM" id="SSF51905">
    <property type="entry name" value="FAD/NAD(P)-binding domain"/>
    <property type="match status" value="1"/>
</dbReference>
<evidence type="ECO:0000313" key="4">
    <source>
        <dbReference type="EMBL" id="QGU95909.1"/>
    </source>
</evidence>
<name>A0A6I6EQG8_9CLOT</name>
<dbReference type="InterPro" id="IPR036188">
    <property type="entry name" value="FAD/NAD-bd_sf"/>
</dbReference>
<dbReference type="PRINTS" id="PR00469">
    <property type="entry name" value="PNDRDTASEII"/>
</dbReference>
<evidence type="ECO:0000259" key="3">
    <source>
        <dbReference type="Pfam" id="PF07992"/>
    </source>
</evidence>
<keyword evidence="2" id="KW-0560">Oxidoreductase</keyword>
<dbReference type="InterPro" id="IPR023753">
    <property type="entry name" value="FAD/NAD-binding_dom"/>
</dbReference>
<dbReference type="Gene3D" id="3.50.50.60">
    <property type="entry name" value="FAD/NAD(P)-binding domain"/>
    <property type="match status" value="2"/>
</dbReference>
<keyword evidence="1" id="KW-0285">Flavoprotein</keyword>
<dbReference type="InterPro" id="IPR050097">
    <property type="entry name" value="Ferredoxin-NADP_redctase_2"/>
</dbReference>
<evidence type="ECO:0000313" key="5">
    <source>
        <dbReference type="Proteomes" id="UP000422764"/>
    </source>
</evidence>
<feature type="domain" description="FAD/NAD(P)-binding" evidence="3">
    <location>
        <begin position="9"/>
        <end position="295"/>
    </location>
</feature>
<dbReference type="Pfam" id="PF07992">
    <property type="entry name" value="Pyr_redox_2"/>
    <property type="match status" value="1"/>
</dbReference>
<protein>
    <submittedName>
        <fullName evidence="4">FAD-binding protein</fullName>
    </submittedName>
</protein>
<dbReference type="Proteomes" id="UP000422764">
    <property type="component" value="Chromosome"/>
</dbReference>
<proteinExistence type="predicted"/>
<keyword evidence="5" id="KW-1185">Reference proteome</keyword>
<organism evidence="4 5">
    <name type="scientific">Clostridium bovifaecis</name>
    <dbReference type="NCBI Taxonomy" id="2184719"/>
    <lineage>
        <taxon>Bacteria</taxon>
        <taxon>Bacillati</taxon>
        <taxon>Bacillota</taxon>
        <taxon>Clostridia</taxon>
        <taxon>Eubacteriales</taxon>
        <taxon>Clostridiaceae</taxon>
        <taxon>Clostridium</taxon>
    </lineage>
</organism>
<sequence length="311" mass="34093">MSKQVEVLDLVIIGSGPAGLTASIYATRSKLNSIVLENEVVGGQIIGTYTIENYPGFVTIGGAELAERMHNHAVELGGRIDEFDPIVSVKLSDEEKIIETQNKIYKPKAAIIAAGSQARKLPIPEEAKFHGKGIHYCELCDAAMYEGKDVIAVGGGNSALEGIMFLAKYAKSITVVHQFDNFQGNKTNQDEVLNNPKVKVIWNSEIRHAIGEDKLESVSIENIKTKEVSQIKTDGIFVFIGRIPATELFKDSIVLNQWGYIPTDENMKTNVKGVYAAGDIRDKMFRQITTATADGTIAALMAERFITKKED</sequence>
<evidence type="ECO:0000256" key="1">
    <source>
        <dbReference type="ARBA" id="ARBA00022630"/>
    </source>
</evidence>
<evidence type="ECO:0000256" key="2">
    <source>
        <dbReference type="ARBA" id="ARBA00023002"/>
    </source>
</evidence>
<dbReference type="EMBL" id="CP046522">
    <property type="protein sequence ID" value="QGU95909.1"/>
    <property type="molecule type" value="Genomic_DNA"/>
</dbReference>
<gene>
    <name evidence="4" type="ORF">GOM49_13135</name>
</gene>
<dbReference type="GO" id="GO:0016491">
    <property type="term" value="F:oxidoreductase activity"/>
    <property type="evidence" value="ECO:0007669"/>
    <property type="project" value="UniProtKB-KW"/>
</dbReference>
<dbReference type="AlphaFoldDB" id="A0A6I6EQG8"/>